<feature type="region of interest" description="Disordered" evidence="8">
    <location>
        <begin position="773"/>
        <end position="793"/>
    </location>
</feature>
<evidence type="ECO:0000256" key="7">
    <source>
        <dbReference type="RuleBase" id="RU361124"/>
    </source>
</evidence>
<feature type="compositionally biased region" description="Polar residues" evidence="8">
    <location>
        <begin position="410"/>
        <end position="420"/>
    </location>
</feature>
<evidence type="ECO:0000313" key="10">
    <source>
        <dbReference type="EMBL" id="KIM44097.1"/>
    </source>
</evidence>
<comment type="similarity">
    <text evidence="2 7">Belongs to the enhancer of polycomb family.</text>
</comment>
<dbReference type="Pfam" id="PF10513">
    <property type="entry name" value="EPL1"/>
    <property type="match status" value="1"/>
</dbReference>
<dbReference type="STRING" id="686832.A0A0C2YT02"/>
<gene>
    <name evidence="10" type="ORF">M413DRAFT_68403</name>
</gene>
<dbReference type="HOGENOM" id="CLU_011403_0_0_1"/>
<evidence type="ECO:0000256" key="8">
    <source>
        <dbReference type="SAM" id="MobiDB-lite"/>
    </source>
</evidence>
<feature type="domain" description="Enhancer of polycomb-like N-terminal" evidence="9">
    <location>
        <begin position="15"/>
        <end position="215"/>
    </location>
</feature>
<keyword evidence="3 7" id="KW-0805">Transcription regulation</keyword>
<dbReference type="InterPro" id="IPR019542">
    <property type="entry name" value="Enhancer_polycomb-like_N"/>
</dbReference>
<reference evidence="11" key="2">
    <citation type="submission" date="2015-01" db="EMBL/GenBank/DDBJ databases">
        <title>Evolutionary Origins and Diversification of the Mycorrhizal Mutualists.</title>
        <authorList>
            <consortium name="DOE Joint Genome Institute"/>
            <consortium name="Mycorrhizal Genomics Consortium"/>
            <person name="Kohler A."/>
            <person name="Kuo A."/>
            <person name="Nagy L.G."/>
            <person name="Floudas D."/>
            <person name="Copeland A."/>
            <person name="Barry K.W."/>
            <person name="Cichocki N."/>
            <person name="Veneault-Fourrey C."/>
            <person name="LaButti K."/>
            <person name="Lindquist E.A."/>
            <person name="Lipzen A."/>
            <person name="Lundell T."/>
            <person name="Morin E."/>
            <person name="Murat C."/>
            <person name="Riley R."/>
            <person name="Ohm R."/>
            <person name="Sun H."/>
            <person name="Tunlid A."/>
            <person name="Henrissat B."/>
            <person name="Grigoriev I.V."/>
            <person name="Hibbett D.S."/>
            <person name="Martin F."/>
        </authorList>
    </citation>
    <scope>NUCLEOTIDE SEQUENCE [LARGE SCALE GENOMIC DNA]</scope>
    <source>
        <strain evidence="11">h7</strain>
    </source>
</reference>
<evidence type="ECO:0000256" key="4">
    <source>
        <dbReference type="ARBA" id="ARBA00023163"/>
    </source>
</evidence>
<sequence length="884" mass="98380">MPRNPHAAASTLRNRNRITNKTRLKIHQGPLDADNFHIADEDEERHQITTLAAGVDAEESNEHHLQEILSAVHRNNVNNRTIRGSSEKPSAPTQAAFIPTPDSTGIVDNYEELYSSKAWKDPSSYVCTSQTVEESIDDGIANGFTYYMDERDKEWLDKNNEHARGEGTSAQGALSSPVTRTSARSSKAKGKDPETLQPVIISEDEFELVMGVFEKVTHERTAYLHHVCVVGLETGMDFPAFSDYHDVFSAPLPPTMFATYTVPPWISPHVSLLRIAKAVYGYWKERKLERKGHRIIPIVNGDESDTLNESYICFRRRETKVPRKTRSSQVTSSDKLARLQAEFALPLKLANSVLARESLKKASAIHSRGLWERRLALADLKRKFPSLHDKGDEELLVDKEKPSKRDNPRLSGQKNGTNDKSLVPCPPPAIRPKDRQEAIHNQEELFMARRREIDHHWDDQVDDPYQALLPANGSNLFTYIPPPDAPSWPSSSLDNADIGHSPSPPARAVRLRYGRLGRSFLDRCDAKPRRVVSRLPRSSLFALEESDNAMDVDEDEDEVEIRQRQEERWKYDDDAPFVASDPDEQDRILVDDYDPTYLRHAMTLFADLDHWHLINNPAIPVVGPKGVIEVNPFKRSDAPPHPLLRPELFRPHPRSGNGAMVAQMVPPTLPVAMPATLQQENKQMLPPSAPASGQSLPIPISQHSQGLNGTPRVAVSMPHVDAQNQTEVISAPNDVASLPPSESTPRTTDGDVPARPPSQNAIAQAQVRPVASMNGYHFPSTNPAPVLANSTRHPNGLSPQQMQHLHTIFSNMPPHEVAALQAGYSLPVSYNMNLKPPSAARQMQWISSMQRSPSVVNGVDGQASPRGLPIRSPSANSTPAETRN</sequence>
<feature type="region of interest" description="Disordered" evidence="8">
    <location>
        <begin position="393"/>
        <end position="432"/>
    </location>
</feature>
<dbReference type="GO" id="GO:0005634">
    <property type="term" value="C:nucleus"/>
    <property type="evidence" value="ECO:0007669"/>
    <property type="project" value="UniProtKB-SubCell"/>
</dbReference>
<dbReference type="OrthoDB" id="435275at2759"/>
<comment type="subcellular location">
    <subcellularLocation>
        <location evidence="1 7">Nucleus</location>
    </subcellularLocation>
</comment>
<feature type="region of interest" description="Disordered" evidence="8">
    <location>
        <begin position="162"/>
        <end position="194"/>
    </location>
</feature>
<proteinExistence type="inferred from homology"/>
<evidence type="ECO:0000259" key="9">
    <source>
        <dbReference type="Pfam" id="PF10513"/>
    </source>
</evidence>
<dbReference type="Proteomes" id="UP000053424">
    <property type="component" value="Unassembled WGS sequence"/>
</dbReference>
<dbReference type="PANTHER" id="PTHR14898">
    <property type="entry name" value="ENHANCER OF POLYCOMB"/>
    <property type="match status" value="1"/>
</dbReference>
<feature type="region of interest" description="Disordered" evidence="8">
    <location>
        <begin position="733"/>
        <end position="756"/>
    </location>
</feature>
<dbReference type="InterPro" id="IPR024943">
    <property type="entry name" value="Enhancer_polycomb"/>
</dbReference>
<evidence type="ECO:0000256" key="1">
    <source>
        <dbReference type="ARBA" id="ARBA00004123"/>
    </source>
</evidence>
<protein>
    <recommendedName>
        <fullName evidence="7">Enhancer of polycomb-like protein</fullName>
    </recommendedName>
</protein>
<evidence type="ECO:0000256" key="5">
    <source>
        <dbReference type="ARBA" id="ARBA00023242"/>
    </source>
</evidence>
<feature type="compositionally biased region" description="Polar residues" evidence="8">
    <location>
        <begin position="779"/>
        <end position="793"/>
    </location>
</feature>
<evidence type="ECO:0000256" key="2">
    <source>
        <dbReference type="ARBA" id="ARBA00008035"/>
    </source>
</evidence>
<name>A0A0C2YT02_HEBCY</name>
<evidence type="ECO:0000256" key="6">
    <source>
        <dbReference type="ARBA" id="ARBA00025513"/>
    </source>
</evidence>
<feature type="compositionally biased region" description="Polar residues" evidence="8">
    <location>
        <begin position="873"/>
        <end position="884"/>
    </location>
</feature>
<keyword evidence="4 7" id="KW-0804">Transcription</keyword>
<dbReference type="EMBL" id="KN831774">
    <property type="protein sequence ID" value="KIM44097.1"/>
    <property type="molecule type" value="Genomic_DNA"/>
</dbReference>
<dbReference type="GO" id="GO:0035267">
    <property type="term" value="C:NuA4 histone acetyltransferase complex"/>
    <property type="evidence" value="ECO:0007669"/>
    <property type="project" value="InterPro"/>
</dbReference>
<comment type="function">
    <text evidence="6">Component of the NuA4 histone acetyltransferase complex which is involved in transcriptional activation of selected genes principally by acetylation of nucleosomal histone H4 and H2A. The NuA4 complex is also involved in DNA repair. Involved in gene silencing by neighboring heterochromatin, blockage of the silencing spreading along the chromosome, and required for cell cycle progression through G2/M.</text>
</comment>
<keyword evidence="5 7" id="KW-0539">Nucleus</keyword>
<feature type="region of interest" description="Disordered" evidence="8">
    <location>
        <begin position="82"/>
        <end position="103"/>
    </location>
</feature>
<feature type="compositionally biased region" description="Polar residues" evidence="8">
    <location>
        <begin position="82"/>
        <end position="93"/>
    </location>
</feature>
<feature type="compositionally biased region" description="Polar residues" evidence="8">
    <location>
        <begin position="168"/>
        <end position="185"/>
    </location>
</feature>
<dbReference type="GO" id="GO:0006357">
    <property type="term" value="P:regulation of transcription by RNA polymerase II"/>
    <property type="evidence" value="ECO:0007669"/>
    <property type="project" value="InterPro"/>
</dbReference>
<accession>A0A0C2YT02</accession>
<evidence type="ECO:0000256" key="3">
    <source>
        <dbReference type="ARBA" id="ARBA00023015"/>
    </source>
</evidence>
<reference evidence="10 11" key="1">
    <citation type="submission" date="2014-04" db="EMBL/GenBank/DDBJ databases">
        <authorList>
            <consortium name="DOE Joint Genome Institute"/>
            <person name="Kuo A."/>
            <person name="Gay G."/>
            <person name="Dore J."/>
            <person name="Kohler A."/>
            <person name="Nagy L.G."/>
            <person name="Floudas D."/>
            <person name="Copeland A."/>
            <person name="Barry K.W."/>
            <person name="Cichocki N."/>
            <person name="Veneault-Fourrey C."/>
            <person name="LaButti K."/>
            <person name="Lindquist E.A."/>
            <person name="Lipzen A."/>
            <person name="Lundell T."/>
            <person name="Morin E."/>
            <person name="Murat C."/>
            <person name="Sun H."/>
            <person name="Tunlid A."/>
            <person name="Henrissat B."/>
            <person name="Grigoriev I.V."/>
            <person name="Hibbett D.S."/>
            <person name="Martin F."/>
            <person name="Nordberg H.P."/>
            <person name="Cantor M.N."/>
            <person name="Hua S.X."/>
        </authorList>
    </citation>
    <scope>NUCLEOTIDE SEQUENCE [LARGE SCALE GENOMIC DNA]</scope>
    <source>
        <strain evidence="11">h7</strain>
    </source>
</reference>
<dbReference type="AlphaFoldDB" id="A0A0C2YT02"/>
<organism evidence="10 11">
    <name type="scientific">Hebeloma cylindrosporum</name>
    <dbReference type="NCBI Taxonomy" id="76867"/>
    <lineage>
        <taxon>Eukaryota</taxon>
        <taxon>Fungi</taxon>
        <taxon>Dikarya</taxon>
        <taxon>Basidiomycota</taxon>
        <taxon>Agaricomycotina</taxon>
        <taxon>Agaricomycetes</taxon>
        <taxon>Agaricomycetidae</taxon>
        <taxon>Agaricales</taxon>
        <taxon>Agaricineae</taxon>
        <taxon>Hymenogastraceae</taxon>
        <taxon>Hebeloma</taxon>
    </lineage>
</organism>
<keyword evidence="11" id="KW-1185">Reference proteome</keyword>
<feature type="region of interest" description="Disordered" evidence="8">
    <location>
        <begin position="854"/>
        <end position="884"/>
    </location>
</feature>
<feature type="compositionally biased region" description="Basic and acidic residues" evidence="8">
    <location>
        <begin position="393"/>
        <end position="408"/>
    </location>
</feature>
<evidence type="ECO:0000313" key="11">
    <source>
        <dbReference type="Proteomes" id="UP000053424"/>
    </source>
</evidence>